<evidence type="ECO:0000313" key="5">
    <source>
        <dbReference type="EMBL" id="KAG7168956.1"/>
    </source>
</evidence>
<feature type="domain" description="SHSP" evidence="4">
    <location>
        <begin position="83"/>
        <end position="191"/>
    </location>
</feature>
<dbReference type="GO" id="GO:0009408">
    <property type="term" value="P:response to heat"/>
    <property type="evidence" value="ECO:0007669"/>
    <property type="project" value="TreeGrafter"/>
</dbReference>
<dbReference type="Gene3D" id="2.60.40.790">
    <property type="match status" value="1"/>
</dbReference>
<dbReference type="PANTHER" id="PTHR45640">
    <property type="entry name" value="HEAT SHOCK PROTEIN HSP-12.2-RELATED"/>
    <property type="match status" value="1"/>
</dbReference>
<dbReference type="GO" id="GO:0051082">
    <property type="term" value="F:unfolded protein binding"/>
    <property type="evidence" value="ECO:0007669"/>
    <property type="project" value="TreeGrafter"/>
</dbReference>
<comment type="caution">
    <text evidence="5">The sequence shown here is derived from an EMBL/GenBank/DDBJ whole genome shotgun (WGS) entry which is preliminary data.</text>
</comment>
<evidence type="ECO:0000256" key="1">
    <source>
        <dbReference type="PROSITE-ProRule" id="PRU00285"/>
    </source>
</evidence>
<keyword evidence="6" id="KW-1185">Reference proteome</keyword>
<dbReference type="AlphaFoldDB" id="A0A8J5K775"/>
<dbReference type="GO" id="GO:0005634">
    <property type="term" value="C:nucleus"/>
    <property type="evidence" value="ECO:0007669"/>
    <property type="project" value="TreeGrafter"/>
</dbReference>
<evidence type="ECO:0000256" key="2">
    <source>
        <dbReference type="RuleBase" id="RU003616"/>
    </source>
</evidence>
<dbReference type="Proteomes" id="UP000747542">
    <property type="component" value="Unassembled WGS sequence"/>
</dbReference>
<reference evidence="5" key="1">
    <citation type="journal article" date="2021" name="Sci. Adv.">
        <title>The American lobster genome reveals insights on longevity, neural, and immune adaptations.</title>
        <authorList>
            <person name="Polinski J.M."/>
            <person name="Zimin A.V."/>
            <person name="Clark K.F."/>
            <person name="Kohn A.B."/>
            <person name="Sadowski N."/>
            <person name="Timp W."/>
            <person name="Ptitsyn A."/>
            <person name="Khanna P."/>
            <person name="Romanova D.Y."/>
            <person name="Williams P."/>
            <person name="Greenwood S.J."/>
            <person name="Moroz L.L."/>
            <person name="Walt D.R."/>
            <person name="Bodnar A.G."/>
        </authorList>
    </citation>
    <scope>NUCLEOTIDE SEQUENCE</scope>
    <source>
        <strain evidence="5">GMGI-L3</strain>
    </source>
</reference>
<dbReference type="PRINTS" id="PR00299">
    <property type="entry name" value="ACRYSTALLIN"/>
</dbReference>
<dbReference type="GO" id="GO:0005737">
    <property type="term" value="C:cytoplasm"/>
    <property type="evidence" value="ECO:0007669"/>
    <property type="project" value="TreeGrafter"/>
</dbReference>
<feature type="compositionally biased region" description="Basic and acidic residues" evidence="3">
    <location>
        <begin position="321"/>
        <end position="333"/>
    </location>
</feature>
<protein>
    <submittedName>
        <fullName evidence="5">Alpha-crystallin A chain-like</fullName>
    </submittedName>
</protein>
<feature type="compositionally biased region" description="Polar residues" evidence="3">
    <location>
        <begin position="308"/>
        <end position="320"/>
    </location>
</feature>
<comment type="similarity">
    <text evidence="1 2">Belongs to the small heat shock protein (HSP20) family.</text>
</comment>
<feature type="region of interest" description="Disordered" evidence="3">
    <location>
        <begin position="181"/>
        <end position="215"/>
    </location>
</feature>
<dbReference type="SUPFAM" id="SSF49764">
    <property type="entry name" value="HSP20-like chaperones"/>
    <property type="match status" value="1"/>
</dbReference>
<dbReference type="PROSITE" id="PS01031">
    <property type="entry name" value="SHSP"/>
    <property type="match status" value="1"/>
</dbReference>
<organism evidence="5 6">
    <name type="scientific">Homarus americanus</name>
    <name type="common">American lobster</name>
    <dbReference type="NCBI Taxonomy" id="6706"/>
    <lineage>
        <taxon>Eukaryota</taxon>
        <taxon>Metazoa</taxon>
        <taxon>Ecdysozoa</taxon>
        <taxon>Arthropoda</taxon>
        <taxon>Crustacea</taxon>
        <taxon>Multicrustacea</taxon>
        <taxon>Malacostraca</taxon>
        <taxon>Eumalacostraca</taxon>
        <taxon>Eucarida</taxon>
        <taxon>Decapoda</taxon>
        <taxon>Pleocyemata</taxon>
        <taxon>Astacidea</taxon>
        <taxon>Nephropoidea</taxon>
        <taxon>Nephropidae</taxon>
        <taxon>Homarus</taxon>
    </lineage>
</organism>
<dbReference type="InterPro" id="IPR002068">
    <property type="entry name" value="A-crystallin/Hsp20_dom"/>
</dbReference>
<proteinExistence type="inferred from homology"/>
<name>A0A8J5K775_HOMAM</name>
<dbReference type="PANTHER" id="PTHR45640:SF26">
    <property type="entry name" value="RE23625P"/>
    <property type="match status" value="1"/>
</dbReference>
<evidence type="ECO:0000259" key="4">
    <source>
        <dbReference type="PROSITE" id="PS01031"/>
    </source>
</evidence>
<feature type="compositionally biased region" description="Basic and acidic residues" evidence="3">
    <location>
        <begin position="362"/>
        <end position="372"/>
    </location>
</feature>
<accession>A0A8J5K775</accession>
<evidence type="ECO:0000313" key="6">
    <source>
        <dbReference type="Proteomes" id="UP000747542"/>
    </source>
</evidence>
<feature type="compositionally biased region" description="Polar residues" evidence="3">
    <location>
        <begin position="280"/>
        <end position="299"/>
    </location>
</feature>
<dbReference type="EMBL" id="JAHLQT010018664">
    <property type="protein sequence ID" value="KAG7168956.1"/>
    <property type="molecule type" value="Genomic_DNA"/>
</dbReference>
<gene>
    <name evidence="5" type="primary">CRYAA-L</name>
    <name evidence="5" type="ORF">Hamer_G011643</name>
</gene>
<feature type="compositionally biased region" description="Polar residues" evidence="3">
    <location>
        <begin position="194"/>
        <end position="203"/>
    </location>
</feature>
<feature type="region of interest" description="Disordered" evidence="3">
    <location>
        <begin position="275"/>
        <end position="386"/>
    </location>
</feature>
<feature type="compositionally biased region" description="Polar residues" evidence="3">
    <location>
        <begin position="338"/>
        <end position="350"/>
    </location>
</feature>
<evidence type="ECO:0000256" key="3">
    <source>
        <dbReference type="SAM" id="MobiDB-lite"/>
    </source>
</evidence>
<dbReference type="Pfam" id="PF00011">
    <property type="entry name" value="HSP20"/>
    <property type="match status" value="1"/>
</dbReference>
<sequence length="407" mass="45312">MTSRRQPNNPKMVGTKTTKTVTVQKRGTFGDDPFFKDSWQEWDQAMKNVVDRWENTGTGTTTTTTTTSQPETRSVYRQIRSSNVTSDDSQAVSCTEEDNKYKMMIDVKDFKPEDINVKIVDDTVVVEGKIEKKEGNAVSTQMFTRRFMLPPSVELNAVSSALSRDGVLTVNAPKLANQVTSGQRSIPITGGQKNGSTTFTTRTAVPDNDNGSDRRYLSHTPLHADEKTHDARGTTHTPLNTEVVEHSSRDHWTSFNEMVEKSQREMEDMMRRHSVKSGMDQPTSPPSISTTVDISTPSSALVRPPAGVSTSRDVITSGKNVTERQEQRWEDKPAPGVTRTNRVLSENTNLKGADGSVVGNKKRNEQESHAEGSNEEVLPDGTKKRTFTKNYETRKVYSFNTSDPKAL</sequence>
<dbReference type="InterPro" id="IPR001436">
    <property type="entry name" value="Alpha-crystallin/sHSP_animal"/>
</dbReference>
<dbReference type="GO" id="GO:0042026">
    <property type="term" value="P:protein refolding"/>
    <property type="evidence" value="ECO:0007669"/>
    <property type="project" value="TreeGrafter"/>
</dbReference>
<dbReference type="CDD" id="cd06526">
    <property type="entry name" value="metazoan_ACD"/>
    <property type="match status" value="1"/>
</dbReference>
<dbReference type="InterPro" id="IPR008978">
    <property type="entry name" value="HSP20-like_chaperone"/>
</dbReference>